<comment type="caution">
    <text evidence="5">The sequence shown here is derived from an EMBL/GenBank/DDBJ whole genome shotgun (WGS) entry which is preliminary data.</text>
</comment>
<dbReference type="GO" id="GO:0043565">
    <property type="term" value="F:sequence-specific DNA binding"/>
    <property type="evidence" value="ECO:0007669"/>
    <property type="project" value="InterPro"/>
</dbReference>
<dbReference type="OrthoDB" id="8890080at2"/>
<proteinExistence type="predicted"/>
<dbReference type="SMART" id="SM00342">
    <property type="entry name" value="HTH_ARAC"/>
    <property type="match status" value="1"/>
</dbReference>
<dbReference type="PROSITE" id="PS00041">
    <property type="entry name" value="HTH_ARAC_FAMILY_1"/>
    <property type="match status" value="1"/>
</dbReference>
<evidence type="ECO:0000259" key="4">
    <source>
        <dbReference type="PROSITE" id="PS01124"/>
    </source>
</evidence>
<evidence type="ECO:0000256" key="1">
    <source>
        <dbReference type="ARBA" id="ARBA00023015"/>
    </source>
</evidence>
<dbReference type="InterPro" id="IPR020449">
    <property type="entry name" value="Tscrpt_reg_AraC-type_HTH"/>
</dbReference>
<evidence type="ECO:0000256" key="3">
    <source>
        <dbReference type="ARBA" id="ARBA00023163"/>
    </source>
</evidence>
<accession>A0A6L6QND3</accession>
<dbReference type="PANTHER" id="PTHR46796">
    <property type="entry name" value="HTH-TYPE TRANSCRIPTIONAL ACTIVATOR RHAS-RELATED"/>
    <property type="match status" value="1"/>
</dbReference>
<reference evidence="5 6" key="1">
    <citation type="submission" date="2019-11" db="EMBL/GenBank/DDBJ databases">
        <title>Type strains purchased from KCTC, JCM and DSMZ.</title>
        <authorList>
            <person name="Lu H."/>
        </authorList>
    </citation>
    <scope>NUCLEOTIDE SEQUENCE [LARGE SCALE GENOMIC DNA]</scope>
    <source>
        <strain evidence="5 6">JCM 31587</strain>
    </source>
</reference>
<sequence length="119" mass="13380">MPATLPPRVQHRLEDFIQAHLHEEINLDTLASVANVSRFHFARVFRASKGSSAMAYLEQRRIERAQDLIRSGESTLAQVASLVGYEDPSYFTRRFRLRTGLTPSAWARQAGKAAEGQPV</sequence>
<dbReference type="PANTHER" id="PTHR46796:SF14">
    <property type="entry name" value="TRANSCRIPTIONAL REGULATORY PROTEIN"/>
    <property type="match status" value="1"/>
</dbReference>
<dbReference type="InterPro" id="IPR009057">
    <property type="entry name" value="Homeodomain-like_sf"/>
</dbReference>
<dbReference type="EMBL" id="WNKX01000025">
    <property type="protein sequence ID" value="MTW13631.1"/>
    <property type="molecule type" value="Genomic_DNA"/>
</dbReference>
<dbReference type="GO" id="GO:0003700">
    <property type="term" value="F:DNA-binding transcription factor activity"/>
    <property type="evidence" value="ECO:0007669"/>
    <property type="project" value="InterPro"/>
</dbReference>
<feature type="domain" description="HTH araC/xylS-type" evidence="4">
    <location>
        <begin position="11"/>
        <end position="109"/>
    </location>
</feature>
<dbReference type="PROSITE" id="PS01124">
    <property type="entry name" value="HTH_ARAC_FAMILY_2"/>
    <property type="match status" value="1"/>
</dbReference>
<gene>
    <name evidence="5" type="ORF">GM658_23760</name>
</gene>
<dbReference type="PRINTS" id="PR00032">
    <property type="entry name" value="HTHARAC"/>
</dbReference>
<dbReference type="SUPFAM" id="SSF46689">
    <property type="entry name" value="Homeodomain-like"/>
    <property type="match status" value="2"/>
</dbReference>
<dbReference type="Gene3D" id="1.10.10.60">
    <property type="entry name" value="Homeodomain-like"/>
    <property type="match status" value="1"/>
</dbReference>
<dbReference type="InterPro" id="IPR050204">
    <property type="entry name" value="AraC_XylS_family_regulators"/>
</dbReference>
<dbReference type="InterPro" id="IPR018062">
    <property type="entry name" value="HTH_AraC-typ_CS"/>
</dbReference>
<dbReference type="Proteomes" id="UP000472320">
    <property type="component" value="Unassembled WGS sequence"/>
</dbReference>
<dbReference type="AlphaFoldDB" id="A0A6L6QND3"/>
<keyword evidence="6" id="KW-1185">Reference proteome</keyword>
<keyword evidence="1" id="KW-0805">Transcription regulation</keyword>
<organism evidence="5 6">
    <name type="scientific">Massilia eburnea</name>
    <dbReference type="NCBI Taxonomy" id="1776165"/>
    <lineage>
        <taxon>Bacteria</taxon>
        <taxon>Pseudomonadati</taxon>
        <taxon>Pseudomonadota</taxon>
        <taxon>Betaproteobacteria</taxon>
        <taxon>Burkholderiales</taxon>
        <taxon>Oxalobacteraceae</taxon>
        <taxon>Telluria group</taxon>
        <taxon>Massilia</taxon>
    </lineage>
</organism>
<evidence type="ECO:0000313" key="6">
    <source>
        <dbReference type="Proteomes" id="UP000472320"/>
    </source>
</evidence>
<keyword evidence="2" id="KW-0238">DNA-binding</keyword>
<evidence type="ECO:0000256" key="2">
    <source>
        <dbReference type="ARBA" id="ARBA00023125"/>
    </source>
</evidence>
<dbReference type="RefSeq" id="WP_155456549.1">
    <property type="nucleotide sequence ID" value="NZ_WNKX01000025.1"/>
</dbReference>
<name>A0A6L6QND3_9BURK</name>
<protein>
    <submittedName>
        <fullName evidence="5">Helix-turn-helix domain-containing protein</fullName>
    </submittedName>
</protein>
<dbReference type="InterPro" id="IPR018060">
    <property type="entry name" value="HTH_AraC"/>
</dbReference>
<keyword evidence="3" id="KW-0804">Transcription</keyword>
<dbReference type="Pfam" id="PF12833">
    <property type="entry name" value="HTH_18"/>
    <property type="match status" value="1"/>
</dbReference>
<evidence type="ECO:0000313" key="5">
    <source>
        <dbReference type="EMBL" id="MTW13631.1"/>
    </source>
</evidence>